<dbReference type="PANTHER" id="PTHR31885">
    <property type="entry name" value="GH04784P"/>
    <property type="match status" value="1"/>
</dbReference>
<evidence type="ECO:0000256" key="5">
    <source>
        <dbReference type="ARBA" id="ARBA00023136"/>
    </source>
</evidence>
<evidence type="ECO:0000256" key="2">
    <source>
        <dbReference type="ARBA" id="ARBA00007375"/>
    </source>
</evidence>
<comment type="subcellular location">
    <subcellularLocation>
        <location evidence="1">Membrane</location>
        <topology evidence="1">Multi-pass membrane protein</topology>
    </subcellularLocation>
</comment>
<reference evidence="7 8" key="1">
    <citation type="submission" date="2019-04" db="EMBL/GenBank/DDBJ databases">
        <title>Pedobacter sp. AR-2-6 sp. nov., isolated from Arctic soil.</title>
        <authorList>
            <person name="Dahal R.H."/>
            <person name="Kim D.-U."/>
        </authorList>
    </citation>
    <scope>NUCLEOTIDE SEQUENCE [LARGE SCALE GENOMIC DNA]</scope>
    <source>
        <strain evidence="7 8">AR-2-6</strain>
    </source>
</reference>
<dbReference type="GO" id="GO:0016787">
    <property type="term" value="F:hydrolase activity"/>
    <property type="evidence" value="ECO:0007669"/>
    <property type="project" value="TreeGrafter"/>
</dbReference>
<sequence>MLKKYLEFSFAFAIIFIIQLITLLDEKTTHLVLGNFKFIIKPSITISLMMFYAFKTQLNGRFAKRIFIGLLFGLIGDCLLMFVDVNGAFFMYGLIAFLIGHLLYISAFYLDYKWNPSIEKAATRIALVVFGVFCAVFYLFIRPHLGGMKIPVLIYAFVISLMAMMAVNRKGRVSTLSYQLIFFGAILFLISDSVLAYNKFVNPFKGAGLVIMSTYMLAQFLITIGAVERKLRKSMAIDPSNR</sequence>
<evidence type="ECO:0000256" key="3">
    <source>
        <dbReference type="ARBA" id="ARBA00022692"/>
    </source>
</evidence>
<evidence type="ECO:0000313" key="8">
    <source>
        <dbReference type="Proteomes" id="UP000310477"/>
    </source>
</evidence>
<dbReference type="OrthoDB" id="5651790at2"/>
<dbReference type="AlphaFoldDB" id="A0A4U1CBF7"/>
<dbReference type="Proteomes" id="UP000310477">
    <property type="component" value="Unassembled WGS sequence"/>
</dbReference>
<accession>A0A4U1CBF7</accession>
<feature type="transmembrane region" description="Helical" evidence="6">
    <location>
        <begin position="122"/>
        <end position="141"/>
    </location>
</feature>
<feature type="transmembrane region" description="Helical" evidence="6">
    <location>
        <begin position="89"/>
        <end position="110"/>
    </location>
</feature>
<evidence type="ECO:0000256" key="1">
    <source>
        <dbReference type="ARBA" id="ARBA00004141"/>
    </source>
</evidence>
<organism evidence="7 8">
    <name type="scientific">Pedobacter cryotolerans</name>
    <dbReference type="NCBI Taxonomy" id="2571270"/>
    <lineage>
        <taxon>Bacteria</taxon>
        <taxon>Pseudomonadati</taxon>
        <taxon>Bacteroidota</taxon>
        <taxon>Sphingobacteriia</taxon>
        <taxon>Sphingobacteriales</taxon>
        <taxon>Sphingobacteriaceae</taxon>
        <taxon>Pedobacter</taxon>
    </lineage>
</organism>
<dbReference type="EMBL" id="SWBO01000002">
    <property type="protein sequence ID" value="TKC02440.1"/>
    <property type="molecule type" value="Genomic_DNA"/>
</dbReference>
<comment type="similarity">
    <text evidence="2">Belongs to the TMEM86 family.</text>
</comment>
<name>A0A4U1CBF7_9SPHI</name>
<feature type="transmembrane region" description="Helical" evidence="6">
    <location>
        <begin position="180"/>
        <end position="200"/>
    </location>
</feature>
<feature type="transmembrane region" description="Helical" evidence="6">
    <location>
        <begin position="147"/>
        <end position="168"/>
    </location>
</feature>
<evidence type="ECO:0000256" key="4">
    <source>
        <dbReference type="ARBA" id="ARBA00022989"/>
    </source>
</evidence>
<feature type="transmembrane region" description="Helical" evidence="6">
    <location>
        <begin position="66"/>
        <end position="83"/>
    </location>
</feature>
<keyword evidence="4 6" id="KW-1133">Transmembrane helix</keyword>
<feature type="transmembrane region" description="Helical" evidence="6">
    <location>
        <begin position="206"/>
        <end position="227"/>
    </location>
</feature>
<dbReference type="InterPro" id="IPR012506">
    <property type="entry name" value="TMEM86B-like"/>
</dbReference>
<evidence type="ECO:0000313" key="7">
    <source>
        <dbReference type="EMBL" id="TKC02440.1"/>
    </source>
</evidence>
<evidence type="ECO:0000256" key="6">
    <source>
        <dbReference type="SAM" id="Phobius"/>
    </source>
</evidence>
<feature type="transmembrane region" description="Helical" evidence="6">
    <location>
        <begin position="36"/>
        <end position="54"/>
    </location>
</feature>
<keyword evidence="3 6" id="KW-0812">Transmembrane</keyword>
<feature type="transmembrane region" description="Helical" evidence="6">
    <location>
        <begin position="5"/>
        <end position="24"/>
    </location>
</feature>
<gene>
    <name evidence="7" type="ORF">FA045_03950</name>
</gene>
<dbReference type="Pfam" id="PF07947">
    <property type="entry name" value="YhhN"/>
    <property type="match status" value="1"/>
</dbReference>
<dbReference type="RefSeq" id="WP_136874703.1">
    <property type="nucleotide sequence ID" value="NZ_SWBO01000002.1"/>
</dbReference>
<proteinExistence type="inferred from homology"/>
<protein>
    <submittedName>
        <fullName evidence="7">Lysoplasmalogenase</fullName>
    </submittedName>
</protein>
<dbReference type="PANTHER" id="PTHR31885:SF6">
    <property type="entry name" value="GH04784P"/>
    <property type="match status" value="1"/>
</dbReference>
<keyword evidence="5 6" id="KW-0472">Membrane</keyword>
<keyword evidence="8" id="KW-1185">Reference proteome</keyword>
<comment type="caution">
    <text evidence="7">The sequence shown here is derived from an EMBL/GenBank/DDBJ whole genome shotgun (WGS) entry which is preliminary data.</text>
</comment>
<dbReference type="GO" id="GO:0016020">
    <property type="term" value="C:membrane"/>
    <property type="evidence" value="ECO:0007669"/>
    <property type="project" value="UniProtKB-SubCell"/>
</dbReference>